<evidence type="ECO:0000259" key="5">
    <source>
        <dbReference type="PROSITE" id="PS51078"/>
    </source>
</evidence>
<dbReference type="RefSeq" id="WP_144633653.1">
    <property type="nucleotide sequence ID" value="NZ_BNAX01000020.1"/>
</dbReference>
<proteinExistence type="predicted"/>
<reference evidence="6 7" key="1">
    <citation type="submission" date="2019-07" db="EMBL/GenBank/DDBJ databases">
        <title>New species of Amycolatopsis and Streptomyces.</title>
        <authorList>
            <person name="Duangmal K."/>
            <person name="Teo W.F.A."/>
            <person name="Lipun K."/>
        </authorList>
    </citation>
    <scope>NUCLEOTIDE SEQUENCE [LARGE SCALE GENOMIC DNA]</scope>
    <source>
        <strain evidence="6 7">JCM 30562</strain>
    </source>
</reference>
<dbReference type="SUPFAM" id="SSF46785">
    <property type="entry name" value="Winged helix' DNA-binding domain"/>
    <property type="match status" value="1"/>
</dbReference>
<dbReference type="InterPro" id="IPR036388">
    <property type="entry name" value="WH-like_DNA-bd_sf"/>
</dbReference>
<dbReference type="InterPro" id="IPR029016">
    <property type="entry name" value="GAF-like_dom_sf"/>
</dbReference>
<accession>A0A558AL26</accession>
<dbReference type="InterPro" id="IPR036390">
    <property type="entry name" value="WH_DNA-bd_sf"/>
</dbReference>
<dbReference type="OrthoDB" id="3632743at2"/>
<sequence>MSEAKQARVGADSARRVLELLFAFSEDRPVASVRELADRTEVPLPSAHRYVALLRELGLVAEGERGRYHLTPRVAALGRAAQAAASLIDLAEPFMRELAHEIGETVLLAQLVDGRPVCVHRVEANRRLRLSFEPGQDLPPVRGASVKVLVGSMAEADRFAYIDRWLSGGADAERQRAEFVDEVTQAATRGWSTSSHEIDDGVWAAASLITEGEKPVAALSAACADFRLDDDHRKYIVDQVRATAERISRAVRG</sequence>
<dbReference type="PROSITE" id="PS51078">
    <property type="entry name" value="ICLR_ED"/>
    <property type="match status" value="1"/>
</dbReference>
<dbReference type="GO" id="GO:0003677">
    <property type="term" value="F:DNA binding"/>
    <property type="evidence" value="ECO:0007669"/>
    <property type="project" value="UniProtKB-KW"/>
</dbReference>
<dbReference type="PANTHER" id="PTHR30136">
    <property type="entry name" value="HELIX-TURN-HELIX TRANSCRIPTIONAL REGULATOR, ICLR FAMILY"/>
    <property type="match status" value="1"/>
</dbReference>
<evidence type="ECO:0000256" key="2">
    <source>
        <dbReference type="ARBA" id="ARBA00023125"/>
    </source>
</evidence>
<name>A0A558AL26_9PSEU</name>
<keyword evidence="3" id="KW-0804">Transcription</keyword>
<gene>
    <name evidence="6" type="ORF">FNH06_03850</name>
</gene>
<keyword evidence="2" id="KW-0238">DNA-binding</keyword>
<organism evidence="6 7">
    <name type="scientific">Amycolatopsis acidiphila</name>
    <dbReference type="NCBI Taxonomy" id="715473"/>
    <lineage>
        <taxon>Bacteria</taxon>
        <taxon>Bacillati</taxon>
        <taxon>Actinomycetota</taxon>
        <taxon>Actinomycetes</taxon>
        <taxon>Pseudonocardiales</taxon>
        <taxon>Pseudonocardiaceae</taxon>
        <taxon>Amycolatopsis</taxon>
    </lineage>
</organism>
<dbReference type="InterPro" id="IPR005471">
    <property type="entry name" value="Tscrpt_reg_IclR_N"/>
</dbReference>
<dbReference type="EMBL" id="VJZA01000004">
    <property type="protein sequence ID" value="TVT24966.1"/>
    <property type="molecule type" value="Genomic_DNA"/>
</dbReference>
<dbReference type="SUPFAM" id="SSF55781">
    <property type="entry name" value="GAF domain-like"/>
    <property type="match status" value="1"/>
</dbReference>
<dbReference type="Gene3D" id="1.10.10.10">
    <property type="entry name" value="Winged helix-like DNA-binding domain superfamily/Winged helix DNA-binding domain"/>
    <property type="match status" value="1"/>
</dbReference>
<dbReference type="Pfam" id="PF01614">
    <property type="entry name" value="IclR_C"/>
    <property type="match status" value="1"/>
</dbReference>
<dbReference type="Pfam" id="PF09339">
    <property type="entry name" value="HTH_IclR"/>
    <property type="match status" value="1"/>
</dbReference>
<dbReference type="PANTHER" id="PTHR30136:SF24">
    <property type="entry name" value="HTH-TYPE TRANSCRIPTIONAL REPRESSOR ALLR"/>
    <property type="match status" value="1"/>
</dbReference>
<keyword evidence="7" id="KW-1185">Reference proteome</keyword>
<feature type="domain" description="IclR-ED" evidence="5">
    <location>
        <begin position="73"/>
        <end position="253"/>
    </location>
</feature>
<evidence type="ECO:0000256" key="3">
    <source>
        <dbReference type="ARBA" id="ARBA00023163"/>
    </source>
</evidence>
<evidence type="ECO:0000313" key="6">
    <source>
        <dbReference type="EMBL" id="TVT24966.1"/>
    </source>
</evidence>
<keyword evidence="1" id="KW-0805">Transcription regulation</keyword>
<dbReference type="Proteomes" id="UP000318578">
    <property type="component" value="Unassembled WGS sequence"/>
</dbReference>
<protein>
    <submittedName>
        <fullName evidence="6">IclR family transcriptional regulator</fullName>
    </submittedName>
</protein>
<dbReference type="AlphaFoldDB" id="A0A558AL26"/>
<comment type="caution">
    <text evidence="6">The sequence shown here is derived from an EMBL/GenBank/DDBJ whole genome shotgun (WGS) entry which is preliminary data.</text>
</comment>
<dbReference type="InterPro" id="IPR014757">
    <property type="entry name" value="Tscrpt_reg_IclR_C"/>
</dbReference>
<evidence type="ECO:0000313" key="7">
    <source>
        <dbReference type="Proteomes" id="UP000318578"/>
    </source>
</evidence>
<evidence type="ECO:0000256" key="1">
    <source>
        <dbReference type="ARBA" id="ARBA00023015"/>
    </source>
</evidence>
<dbReference type="GO" id="GO:0003700">
    <property type="term" value="F:DNA-binding transcription factor activity"/>
    <property type="evidence" value="ECO:0007669"/>
    <property type="project" value="TreeGrafter"/>
</dbReference>
<dbReference type="SMART" id="SM00346">
    <property type="entry name" value="HTH_ICLR"/>
    <property type="match status" value="1"/>
</dbReference>
<dbReference type="PROSITE" id="PS51077">
    <property type="entry name" value="HTH_ICLR"/>
    <property type="match status" value="1"/>
</dbReference>
<feature type="domain" description="HTH iclR-type" evidence="4">
    <location>
        <begin position="11"/>
        <end position="72"/>
    </location>
</feature>
<dbReference type="GO" id="GO:0045892">
    <property type="term" value="P:negative regulation of DNA-templated transcription"/>
    <property type="evidence" value="ECO:0007669"/>
    <property type="project" value="TreeGrafter"/>
</dbReference>
<dbReference type="Gene3D" id="3.30.450.40">
    <property type="match status" value="1"/>
</dbReference>
<evidence type="ECO:0000259" key="4">
    <source>
        <dbReference type="PROSITE" id="PS51077"/>
    </source>
</evidence>
<dbReference type="InterPro" id="IPR050707">
    <property type="entry name" value="HTH_MetabolicPath_Reg"/>
</dbReference>